<reference evidence="2 3" key="2">
    <citation type="submission" date="2020-08" db="EMBL/GenBank/DDBJ databases">
        <authorList>
            <person name="Partida-Martinez L."/>
            <person name="Huntemann M."/>
            <person name="Clum A."/>
            <person name="Wang J."/>
            <person name="Palaniappan K."/>
            <person name="Ritter S."/>
            <person name="Chen I.-M."/>
            <person name="Stamatis D."/>
            <person name="Reddy T."/>
            <person name="O'Malley R."/>
            <person name="Daum C."/>
            <person name="Shapiro N."/>
            <person name="Ivanova N."/>
            <person name="Kyrpides N."/>
            <person name="Woyke T."/>
        </authorList>
    </citation>
    <scope>NUCLEOTIDE SEQUENCE [LARGE SCALE GENOMIC DNA]</scope>
    <source>
        <strain evidence="2 3">RAS26</strain>
    </source>
</reference>
<reference evidence="2 3" key="1">
    <citation type="submission" date="2020-08" db="EMBL/GenBank/DDBJ databases">
        <title>The Agave Microbiome: Exploring the role of microbial communities in plant adaptations to desert environments.</title>
        <authorList>
            <person name="Partida-Martinez L.P."/>
        </authorList>
    </citation>
    <scope>NUCLEOTIDE SEQUENCE [LARGE SCALE GENOMIC DNA]</scope>
    <source>
        <strain evidence="2 3">RAS26</strain>
    </source>
</reference>
<name>A0A7W4YDM9_9CELL</name>
<dbReference type="CDD" id="cd00090">
    <property type="entry name" value="HTH_ARSR"/>
    <property type="match status" value="1"/>
</dbReference>
<evidence type="ECO:0000256" key="1">
    <source>
        <dbReference type="ARBA" id="ARBA00006479"/>
    </source>
</evidence>
<dbReference type="Pfam" id="PF00480">
    <property type="entry name" value="ROK"/>
    <property type="match status" value="1"/>
</dbReference>
<dbReference type="Proteomes" id="UP000518206">
    <property type="component" value="Unassembled WGS sequence"/>
</dbReference>
<evidence type="ECO:0000313" key="2">
    <source>
        <dbReference type="EMBL" id="MBB2924847.1"/>
    </source>
</evidence>
<dbReference type="SUPFAM" id="SSF53067">
    <property type="entry name" value="Actin-like ATPase domain"/>
    <property type="match status" value="1"/>
</dbReference>
<dbReference type="GO" id="GO:0016301">
    <property type="term" value="F:kinase activity"/>
    <property type="evidence" value="ECO:0007669"/>
    <property type="project" value="UniProtKB-KW"/>
</dbReference>
<dbReference type="EMBL" id="JACHVX010000006">
    <property type="protein sequence ID" value="MBB2924847.1"/>
    <property type="molecule type" value="Genomic_DNA"/>
</dbReference>
<dbReference type="InterPro" id="IPR043129">
    <property type="entry name" value="ATPase_NBD"/>
</dbReference>
<dbReference type="Gene3D" id="3.30.420.40">
    <property type="match status" value="2"/>
</dbReference>
<keyword evidence="2" id="KW-0418">Kinase</keyword>
<dbReference type="InterPro" id="IPR000600">
    <property type="entry name" value="ROK"/>
</dbReference>
<keyword evidence="2" id="KW-0808">Transferase</keyword>
<dbReference type="SUPFAM" id="SSF46785">
    <property type="entry name" value="Winged helix' DNA-binding domain"/>
    <property type="match status" value="1"/>
</dbReference>
<proteinExistence type="inferred from homology"/>
<evidence type="ECO:0000313" key="3">
    <source>
        <dbReference type="Proteomes" id="UP000518206"/>
    </source>
</evidence>
<protein>
    <submittedName>
        <fullName evidence="2">Putative NBD/HSP70 family sugar kinase</fullName>
    </submittedName>
</protein>
<gene>
    <name evidence="2" type="ORF">FHR80_003783</name>
</gene>
<sequence length="379" mass="39487">MTDVASWAPSGGSTRDVALEVLLQGPLSRTELARRLDLSQASLSRLTKPLLESGMLVETEPARDPATGRPARPLDVVPASHRFVGVKLTGDAAHAVLVDLRGTVLADASAALDDHDPARVIDTVSTLARTLAGDTAVTGLGVALGGHSPDHRSVRTAPFLGWDDVAFASQVEQSTGLPTVVENDVVALTAAEHWFGAGRGLRSLAVLTVGAGVGYGLVQHGRQVTHRDLGLGLVGHYPLDPNGAVCFEGHRGCATAMLTIPSLTGQAGVALGRPVTFAELLALARASEPVAQRLVRESVNALGRLVAAVANLTMPDRVLITGEGVALVDADPAVLRRAIARDRDPRTSPLDVVTRPGDFAQWARGAAVVAIQDFVLRAP</sequence>
<dbReference type="Gene3D" id="1.10.10.10">
    <property type="entry name" value="Winged helix-like DNA-binding domain superfamily/Winged helix DNA-binding domain"/>
    <property type="match status" value="1"/>
</dbReference>
<comment type="similarity">
    <text evidence="1">Belongs to the ROK (NagC/XylR) family.</text>
</comment>
<comment type="caution">
    <text evidence="2">The sequence shown here is derived from an EMBL/GenBank/DDBJ whole genome shotgun (WGS) entry which is preliminary data.</text>
</comment>
<dbReference type="RefSeq" id="WP_183297612.1">
    <property type="nucleotide sequence ID" value="NZ_JACHVX010000006.1"/>
</dbReference>
<dbReference type="PANTHER" id="PTHR18964">
    <property type="entry name" value="ROK (REPRESSOR, ORF, KINASE) FAMILY"/>
    <property type="match status" value="1"/>
</dbReference>
<dbReference type="InterPro" id="IPR011991">
    <property type="entry name" value="ArsR-like_HTH"/>
</dbReference>
<dbReference type="InterPro" id="IPR036390">
    <property type="entry name" value="WH_DNA-bd_sf"/>
</dbReference>
<dbReference type="PANTHER" id="PTHR18964:SF149">
    <property type="entry name" value="BIFUNCTIONAL UDP-N-ACETYLGLUCOSAMINE 2-EPIMERASE_N-ACETYLMANNOSAMINE KINASE"/>
    <property type="match status" value="1"/>
</dbReference>
<organism evidence="2 3">
    <name type="scientific">Cellulomonas cellasea</name>
    <dbReference type="NCBI Taxonomy" id="43670"/>
    <lineage>
        <taxon>Bacteria</taxon>
        <taxon>Bacillati</taxon>
        <taxon>Actinomycetota</taxon>
        <taxon>Actinomycetes</taxon>
        <taxon>Micrococcales</taxon>
        <taxon>Cellulomonadaceae</taxon>
        <taxon>Cellulomonas</taxon>
    </lineage>
</organism>
<dbReference type="InterPro" id="IPR036388">
    <property type="entry name" value="WH-like_DNA-bd_sf"/>
</dbReference>
<accession>A0A7W4YDM9</accession>
<dbReference type="AlphaFoldDB" id="A0A7W4YDM9"/>